<dbReference type="AlphaFoldDB" id="A0AAV2RHU0"/>
<sequence length="194" mass="22733">MATLQHDYAYHNHTHKHYLITKHKYYYLIVTNEYKNLRNNAILLGIYYQQVALLHSLRWIIPTARTHTHAHCICKLNHLHSALEDIKIYVSQYIDNVVTRLLSLIALLFEFRNFVSPSPLMSATENPVMLHPTTAAQCPDVFERYIPGVRAPMREHELPGYINETQELQLGLRQSWITTSTQGRKRHVDEEMLT</sequence>
<keyword evidence="2" id="KW-1185">Reference proteome</keyword>
<evidence type="ECO:0000313" key="2">
    <source>
        <dbReference type="Proteomes" id="UP001497623"/>
    </source>
</evidence>
<feature type="non-terminal residue" evidence="1">
    <location>
        <position position="194"/>
    </location>
</feature>
<evidence type="ECO:0000313" key="1">
    <source>
        <dbReference type="EMBL" id="CAL4126199.1"/>
    </source>
</evidence>
<dbReference type="Proteomes" id="UP001497623">
    <property type="component" value="Unassembled WGS sequence"/>
</dbReference>
<name>A0AAV2RHU0_MEGNR</name>
<protein>
    <submittedName>
        <fullName evidence="1">Uncharacterized protein</fullName>
    </submittedName>
</protein>
<gene>
    <name evidence="1" type="ORF">MNOR_LOCUS25464</name>
</gene>
<comment type="caution">
    <text evidence="1">The sequence shown here is derived from an EMBL/GenBank/DDBJ whole genome shotgun (WGS) entry which is preliminary data.</text>
</comment>
<accession>A0AAV2RHU0</accession>
<organism evidence="1 2">
    <name type="scientific">Meganyctiphanes norvegica</name>
    <name type="common">Northern krill</name>
    <name type="synonym">Thysanopoda norvegica</name>
    <dbReference type="NCBI Taxonomy" id="48144"/>
    <lineage>
        <taxon>Eukaryota</taxon>
        <taxon>Metazoa</taxon>
        <taxon>Ecdysozoa</taxon>
        <taxon>Arthropoda</taxon>
        <taxon>Crustacea</taxon>
        <taxon>Multicrustacea</taxon>
        <taxon>Malacostraca</taxon>
        <taxon>Eumalacostraca</taxon>
        <taxon>Eucarida</taxon>
        <taxon>Euphausiacea</taxon>
        <taxon>Euphausiidae</taxon>
        <taxon>Meganyctiphanes</taxon>
    </lineage>
</organism>
<proteinExistence type="predicted"/>
<dbReference type="EMBL" id="CAXKWB010024331">
    <property type="protein sequence ID" value="CAL4126199.1"/>
    <property type="molecule type" value="Genomic_DNA"/>
</dbReference>
<reference evidence="1 2" key="1">
    <citation type="submission" date="2024-05" db="EMBL/GenBank/DDBJ databases">
        <authorList>
            <person name="Wallberg A."/>
        </authorList>
    </citation>
    <scope>NUCLEOTIDE SEQUENCE [LARGE SCALE GENOMIC DNA]</scope>
</reference>